<gene>
    <name evidence="1" type="ORF">MNBD_GAMMA14-1378</name>
</gene>
<protein>
    <recommendedName>
        <fullName evidence="2">DUF2946 domain-containing protein</fullName>
    </recommendedName>
</protein>
<reference evidence="1" key="1">
    <citation type="submission" date="2018-06" db="EMBL/GenBank/DDBJ databases">
        <authorList>
            <person name="Zhirakovskaya E."/>
        </authorList>
    </citation>
    <scope>NUCLEOTIDE SEQUENCE</scope>
</reference>
<name>A0A3B0YW45_9ZZZZ</name>
<sequence length="108" mass="11551">MRHAVARTLILFILSANLVWAADMDEICVAPESGNVLIGAVQPGGQDTGFDVQNGTFCSHCCHASAHYVGMPPVSLTSFPNADNAAEPVRLLVFYSFDKEPPLPPPNI</sequence>
<dbReference type="EMBL" id="UOFM01000321">
    <property type="protein sequence ID" value="VAW79707.1"/>
    <property type="molecule type" value="Genomic_DNA"/>
</dbReference>
<organism evidence="1">
    <name type="scientific">hydrothermal vent metagenome</name>
    <dbReference type="NCBI Taxonomy" id="652676"/>
    <lineage>
        <taxon>unclassified sequences</taxon>
        <taxon>metagenomes</taxon>
        <taxon>ecological metagenomes</taxon>
    </lineage>
</organism>
<dbReference type="AlphaFoldDB" id="A0A3B0YW45"/>
<evidence type="ECO:0008006" key="2">
    <source>
        <dbReference type="Google" id="ProtNLM"/>
    </source>
</evidence>
<accession>A0A3B0YW45</accession>
<proteinExistence type="predicted"/>
<evidence type="ECO:0000313" key="1">
    <source>
        <dbReference type="EMBL" id="VAW79707.1"/>
    </source>
</evidence>